<dbReference type="GO" id="GO:0016705">
    <property type="term" value="F:oxidoreductase activity, acting on paired donors, with incorporation or reduction of molecular oxygen"/>
    <property type="evidence" value="ECO:0007669"/>
    <property type="project" value="InterPro"/>
</dbReference>
<comment type="caution">
    <text evidence="15">The sequence shown here is derived from an EMBL/GenBank/DDBJ whole genome shotgun (WGS) entry which is preliminary data.</text>
</comment>
<dbReference type="GO" id="GO:0005506">
    <property type="term" value="F:iron ion binding"/>
    <property type="evidence" value="ECO:0007669"/>
    <property type="project" value="InterPro"/>
</dbReference>
<keyword evidence="12" id="KW-0472">Membrane</keyword>
<dbReference type="AlphaFoldDB" id="A0AAD6VQF8"/>
<dbReference type="Pfam" id="PF00067">
    <property type="entry name" value="p450"/>
    <property type="match status" value="1"/>
</dbReference>
<keyword evidence="7 13" id="KW-0479">Metal-binding</keyword>
<dbReference type="EMBL" id="JARJCW010000012">
    <property type="protein sequence ID" value="KAJ7218683.1"/>
    <property type="molecule type" value="Genomic_DNA"/>
</dbReference>
<gene>
    <name evidence="15" type="ORF">GGX14DRAFT_549941</name>
</gene>
<sequence>MLLRLLASAAVAVLGAQLVRMVYRILHWRLYSQLSHMPGPPNPSWMFGNFGRITRLPALQFPLTQEWQAKYGPTFKYHTLWSNVQLYTIDVVALQHIVNRDEIYQKSPVTRTTLNRVLGRAKDHGKLDIESPPTRSNLSQSPAFGPSQIRGLTQLFIDKSIELSQMWAAQDTDECGWARIEVLEGLKRMTLDVIGLAGFNYAFHALDTAKGPTELDGAFQTLFRRANANATPNPPRLRRAAAARRKMERISMQLLHDAKDAVAASAGEKDGGNGDEDERRDLLSLLVKSNMSDAVPESQRLSDDVVVAQVPTFFVAGHETTSTATTWALYALARHPQAQSALRAELLAMGTDSPTLDALNALPYLDKVVREVMRLHAPAWFTGRMAMRDDVIPLGTPYTDTRGVQHHSISVAKGQMIWIPVAAVNRDARIWGADAAEFRPERWDRVPDAANAIPGVWAHLFTFLGGPHNCIGWRFSLAEMKSLLYTLVRTFEFELAVAPEEIVATRTAVQRPMLARKPDLGPRLPMRVRLVQP</sequence>
<evidence type="ECO:0000313" key="16">
    <source>
        <dbReference type="Proteomes" id="UP001219525"/>
    </source>
</evidence>
<evidence type="ECO:0000256" key="12">
    <source>
        <dbReference type="ARBA" id="ARBA00023136"/>
    </source>
</evidence>
<dbReference type="InterPro" id="IPR050121">
    <property type="entry name" value="Cytochrome_P450_monoxygenase"/>
</dbReference>
<evidence type="ECO:0000313" key="15">
    <source>
        <dbReference type="EMBL" id="KAJ7218683.1"/>
    </source>
</evidence>
<comment type="similarity">
    <text evidence="4">Belongs to the cytochrome P450 family.</text>
</comment>
<evidence type="ECO:0000256" key="8">
    <source>
        <dbReference type="ARBA" id="ARBA00022989"/>
    </source>
</evidence>
<evidence type="ECO:0000256" key="7">
    <source>
        <dbReference type="ARBA" id="ARBA00022723"/>
    </source>
</evidence>
<dbReference type="Proteomes" id="UP001219525">
    <property type="component" value="Unassembled WGS sequence"/>
</dbReference>
<comment type="pathway">
    <text evidence="3">Secondary metabolite biosynthesis; terpenoid biosynthesis.</text>
</comment>
<keyword evidence="6" id="KW-0812">Transmembrane</keyword>
<dbReference type="PRINTS" id="PR00465">
    <property type="entry name" value="EP450IV"/>
</dbReference>
<comment type="cofactor">
    <cofactor evidence="1 13">
        <name>heme</name>
        <dbReference type="ChEBI" id="CHEBI:30413"/>
    </cofactor>
</comment>
<keyword evidence="9" id="KW-0560">Oxidoreductase</keyword>
<dbReference type="InterPro" id="IPR001128">
    <property type="entry name" value="Cyt_P450"/>
</dbReference>
<evidence type="ECO:0000256" key="1">
    <source>
        <dbReference type="ARBA" id="ARBA00001971"/>
    </source>
</evidence>
<dbReference type="GO" id="GO:0004497">
    <property type="term" value="F:monooxygenase activity"/>
    <property type="evidence" value="ECO:0007669"/>
    <property type="project" value="UniProtKB-KW"/>
</dbReference>
<evidence type="ECO:0000256" key="4">
    <source>
        <dbReference type="ARBA" id="ARBA00010617"/>
    </source>
</evidence>
<feature type="region of interest" description="Disordered" evidence="14">
    <location>
        <begin position="125"/>
        <end position="146"/>
    </location>
</feature>
<evidence type="ECO:0000256" key="5">
    <source>
        <dbReference type="ARBA" id="ARBA00022617"/>
    </source>
</evidence>
<evidence type="ECO:0000256" key="10">
    <source>
        <dbReference type="ARBA" id="ARBA00023004"/>
    </source>
</evidence>
<evidence type="ECO:0000256" key="9">
    <source>
        <dbReference type="ARBA" id="ARBA00023002"/>
    </source>
</evidence>
<evidence type="ECO:0000256" key="6">
    <source>
        <dbReference type="ARBA" id="ARBA00022692"/>
    </source>
</evidence>
<name>A0AAD6VQF8_9AGAR</name>
<keyword evidence="10 13" id="KW-0408">Iron</keyword>
<dbReference type="SUPFAM" id="SSF48264">
    <property type="entry name" value="Cytochrome P450"/>
    <property type="match status" value="1"/>
</dbReference>
<keyword evidence="5 13" id="KW-0349">Heme</keyword>
<keyword evidence="8" id="KW-1133">Transmembrane helix</keyword>
<reference evidence="15" key="1">
    <citation type="submission" date="2023-03" db="EMBL/GenBank/DDBJ databases">
        <title>Massive genome expansion in bonnet fungi (Mycena s.s.) driven by repeated elements and novel gene families across ecological guilds.</title>
        <authorList>
            <consortium name="Lawrence Berkeley National Laboratory"/>
            <person name="Harder C.B."/>
            <person name="Miyauchi S."/>
            <person name="Viragh M."/>
            <person name="Kuo A."/>
            <person name="Thoen E."/>
            <person name="Andreopoulos B."/>
            <person name="Lu D."/>
            <person name="Skrede I."/>
            <person name="Drula E."/>
            <person name="Henrissat B."/>
            <person name="Morin E."/>
            <person name="Kohler A."/>
            <person name="Barry K."/>
            <person name="LaButti K."/>
            <person name="Morin E."/>
            <person name="Salamov A."/>
            <person name="Lipzen A."/>
            <person name="Mereny Z."/>
            <person name="Hegedus B."/>
            <person name="Baldrian P."/>
            <person name="Stursova M."/>
            <person name="Weitz H."/>
            <person name="Taylor A."/>
            <person name="Grigoriev I.V."/>
            <person name="Nagy L.G."/>
            <person name="Martin F."/>
            <person name="Kauserud H."/>
        </authorList>
    </citation>
    <scope>NUCLEOTIDE SEQUENCE</scope>
    <source>
        <strain evidence="15">9144</strain>
    </source>
</reference>
<dbReference type="InterPro" id="IPR002403">
    <property type="entry name" value="Cyt_P450_E_grp-IV"/>
</dbReference>
<evidence type="ECO:0000256" key="14">
    <source>
        <dbReference type="SAM" id="MobiDB-lite"/>
    </source>
</evidence>
<accession>A0AAD6VQF8</accession>
<dbReference type="Gene3D" id="1.10.630.10">
    <property type="entry name" value="Cytochrome P450"/>
    <property type="match status" value="1"/>
</dbReference>
<dbReference type="InterPro" id="IPR036396">
    <property type="entry name" value="Cyt_P450_sf"/>
</dbReference>
<keyword evidence="11" id="KW-0503">Monooxygenase</keyword>
<evidence type="ECO:0000256" key="11">
    <source>
        <dbReference type="ARBA" id="ARBA00023033"/>
    </source>
</evidence>
<evidence type="ECO:0000256" key="2">
    <source>
        <dbReference type="ARBA" id="ARBA00004370"/>
    </source>
</evidence>
<feature type="compositionally biased region" description="Polar residues" evidence="14">
    <location>
        <begin position="133"/>
        <end position="142"/>
    </location>
</feature>
<protein>
    <submittedName>
        <fullName evidence="15">Cytochrome P450</fullName>
    </submittedName>
</protein>
<evidence type="ECO:0000256" key="13">
    <source>
        <dbReference type="PIRSR" id="PIRSR602403-1"/>
    </source>
</evidence>
<feature type="binding site" description="axial binding residue" evidence="13">
    <location>
        <position position="470"/>
    </location>
    <ligand>
        <name>heme</name>
        <dbReference type="ChEBI" id="CHEBI:30413"/>
    </ligand>
    <ligandPart>
        <name>Fe</name>
        <dbReference type="ChEBI" id="CHEBI:18248"/>
    </ligandPart>
</feature>
<dbReference type="GO" id="GO:0016020">
    <property type="term" value="C:membrane"/>
    <property type="evidence" value="ECO:0007669"/>
    <property type="project" value="UniProtKB-SubCell"/>
</dbReference>
<keyword evidence="16" id="KW-1185">Reference proteome</keyword>
<dbReference type="PANTHER" id="PTHR24305:SF166">
    <property type="entry name" value="CYTOCHROME P450 12A4, MITOCHONDRIAL-RELATED"/>
    <property type="match status" value="1"/>
</dbReference>
<organism evidence="15 16">
    <name type="scientific">Mycena pura</name>
    <dbReference type="NCBI Taxonomy" id="153505"/>
    <lineage>
        <taxon>Eukaryota</taxon>
        <taxon>Fungi</taxon>
        <taxon>Dikarya</taxon>
        <taxon>Basidiomycota</taxon>
        <taxon>Agaricomycotina</taxon>
        <taxon>Agaricomycetes</taxon>
        <taxon>Agaricomycetidae</taxon>
        <taxon>Agaricales</taxon>
        <taxon>Marasmiineae</taxon>
        <taxon>Mycenaceae</taxon>
        <taxon>Mycena</taxon>
    </lineage>
</organism>
<dbReference type="PRINTS" id="PR00385">
    <property type="entry name" value="P450"/>
</dbReference>
<dbReference type="GO" id="GO:0020037">
    <property type="term" value="F:heme binding"/>
    <property type="evidence" value="ECO:0007669"/>
    <property type="project" value="InterPro"/>
</dbReference>
<comment type="subcellular location">
    <subcellularLocation>
        <location evidence="2">Membrane</location>
    </subcellularLocation>
</comment>
<proteinExistence type="inferred from homology"/>
<evidence type="ECO:0000256" key="3">
    <source>
        <dbReference type="ARBA" id="ARBA00004721"/>
    </source>
</evidence>
<dbReference type="PANTHER" id="PTHR24305">
    <property type="entry name" value="CYTOCHROME P450"/>
    <property type="match status" value="1"/>
</dbReference>